<comment type="caution">
    <text evidence="2">The sequence shown here is derived from an EMBL/GenBank/DDBJ whole genome shotgun (WGS) entry which is preliminary data.</text>
</comment>
<evidence type="ECO:0000313" key="3">
    <source>
        <dbReference type="Proteomes" id="UP000242367"/>
    </source>
</evidence>
<evidence type="ECO:0008006" key="4">
    <source>
        <dbReference type="Google" id="ProtNLM"/>
    </source>
</evidence>
<dbReference type="Proteomes" id="UP000242367">
    <property type="component" value="Unassembled WGS sequence"/>
</dbReference>
<organism evidence="2 3">
    <name type="scientific">Actinomadura rubteroloni</name>
    <dbReference type="NCBI Taxonomy" id="1926885"/>
    <lineage>
        <taxon>Bacteria</taxon>
        <taxon>Bacillati</taxon>
        <taxon>Actinomycetota</taxon>
        <taxon>Actinomycetes</taxon>
        <taxon>Streptosporangiales</taxon>
        <taxon>Thermomonosporaceae</taxon>
        <taxon>Actinomadura</taxon>
    </lineage>
</organism>
<gene>
    <name evidence="2" type="ORF">BTM25_53780</name>
</gene>
<dbReference type="InterPro" id="IPR022062">
    <property type="entry name" value="DUF3618"/>
</dbReference>
<evidence type="ECO:0000313" key="2">
    <source>
        <dbReference type="EMBL" id="POM22428.1"/>
    </source>
</evidence>
<keyword evidence="1" id="KW-1133">Transmembrane helix</keyword>
<keyword evidence="1" id="KW-0812">Transmembrane</keyword>
<feature type="transmembrane region" description="Helical" evidence="1">
    <location>
        <begin position="78"/>
        <end position="96"/>
    </location>
</feature>
<dbReference type="Pfam" id="PF12277">
    <property type="entry name" value="DUF3618"/>
    <property type="match status" value="1"/>
</dbReference>
<protein>
    <recommendedName>
        <fullName evidence="4">DUF3618 domain-containing protein</fullName>
    </recommendedName>
</protein>
<dbReference type="EMBL" id="MTBP01000005">
    <property type="protein sequence ID" value="POM22428.1"/>
    <property type="molecule type" value="Genomic_DNA"/>
</dbReference>
<evidence type="ECO:0000256" key="1">
    <source>
        <dbReference type="SAM" id="Phobius"/>
    </source>
</evidence>
<keyword evidence="1" id="KW-0472">Membrane</keyword>
<keyword evidence="3" id="KW-1185">Reference proteome</keyword>
<dbReference type="RefSeq" id="WP_103566067.1">
    <property type="nucleotide sequence ID" value="NZ_MTBP01000005.1"/>
</dbReference>
<dbReference type="AlphaFoldDB" id="A0A2P4UBK4"/>
<accession>A0A2P4UBK4</accession>
<sequence length="102" mass="10606">MTDGPDLTPTELRADVERARADLGDTVAALAAKADVKARVLDRAEGLRDGAAARARRSAESARAMARDDSARRGAERFALAAGGAALAAGAVVYGIRRRRSS</sequence>
<reference evidence="2 3" key="1">
    <citation type="journal article" date="2017" name="Chemistry">
        <title>Isolation, Biosynthesis and Chemical Modifications of Rubterolones A-F: Rare Tropolone Alkaloids from Actinomadura sp. 5-2.</title>
        <authorList>
            <person name="Guo H."/>
            <person name="Benndorf R."/>
            <person name="Leichnitz D."/>
            <person name="Klassen J.L."/>
            <person name="Vollmers J."/>
            <person name="Gorls H."/>
            <person name="Steinacker M."/>
            <person name="Weigel C."/>
            <person name="Dahse H.M."/>
            <person name="Kaster A.K."/>
            <person name="de Beer Z.W."/>
            <person name="Poulsen M."/>
            <person name="Beemelmanns C."/>
        </authorList>
    </citation>
    <scope>NUCLEOTIDE SEQUENCE [LARGE SCALE GENOMIC DNA]</scope>
    <source>
        <strain evidence="2 3">5-2</strain>
    </source>
</reference>
<name>A0A2P4UBK4_9ACTN</name>
<proteinExistence type="predicted"/>